<reference evidence="1" key="1">
    <citation type="submission" date="2021-06" db="EMBL/GenBank/DDBJ databases">
        <title>Comparative genomics, transcriptomics and evolutionary studies reveal genomic signatures of adaptation to plant cell wall in hemibiotrophic fungi.</title>
        <authorList>
            <consortium name="DOE Joint Genome Institute"/>
            <person name="Baroncelli R."/>
            <person name="Diaz J.F."/>
            <person name="Benocci T."/>
            <person name="Peng M."/>
            <person name="Battaglia E."/>
            <person name="Haridas S."/>
            <person name="Andreopoulos W."/>
            <person name="Labutti K."/>
            <person name="Pangilinan J."/>
            <person name="Floch G.L."/>
            <person name="Makela M.R."/>
            <person name="Henrissat B."/>
            <person name="Grigoriev I.V."/>
            <person name="Crouch J.A."/>
            <person name="De Vries R.P."/>
            <person name="Sukno S.A."/>
            <person name="Thon M.R."/>
        </authorList>
    </citation>
    <scope>NUCLEOTIDE SEQUENCE</scope>
    <source>
        <strain evidence="1">MAFF235873</strain>
    </source>
</reference>
<dbReference type="AlphaFoldDB" id="A0AAD9M9N8"/>
<accession>A0AAD9M9N8</accession>
<evidence type="ECO:0000313" key="2">
    <source>
        <dbReference type="Proteomes" id="UP001232148"/>
    </source>
</evidence>
<protein>
    <submittedName>
        <fullName evidence="1">Uncharacterized protein</fullName>
    </submittedName>
</protein>
<gene>
    <name evidence="1" type="ORF">LX32DRAFT_648658</name>
</gene>
<name>A0AAD9M9N8_9PEZI</name>
<proteinExistence type="predicted"/>
<keyword evidence="2" id="KW-1185">Reference proteome</keyword>
<dbReference type="Proteomes" id="UP001232148">
    <property type="component" value="Unassembled WGS sequence"/>
</dbReference>
<organism evidence="1 2">
    <name type="scientific">Colletotrichum zoysiae</name>
    <dbReference type="NCBI Taxonomy" id="1216348"/>
    <lineage>
        <taxon>Eukaryota</taxon>
        <taxon>Fungi</taxon>
        <taxon>Dikarya</taxon>
        <taxon>Ascomycota</taxon>
        <taxon>Pezizomycotina</taxon>
        <taxon>Sordariomycetes</taxon>
        <taxon>Hypocreomycetidae</taxon>
        <taxon>Glomerellales</taxon>
        <taxon>Glomerellaceae</taxon>
        <taxon>Colletotrichum</taxon>
        <taxon>Colletotrichum graminicola species complex</taxon>
    </lineage>
</organism>
<comment type="caution">
    <text evidence="1">The sequence shown here is derived from an EMBL/GenBank/DDBJ whole genome shotgun (WGS) entry which is preliminary data.</text>
</comment>
<evidence type="ECO:0000313" key="1">
    <source>
        <dbReference type="EMBL" id="KAK2034168.1"/>
    </source>
</evidence>
<sequence length="129" mass="13469">MRFSSYLSAAALSATAVIAAPYTWSITNWSSTPDFASFQVSAPTAKHNGVSIPAFSLTAPCKLEAKLIDDSADCSSLIANNADGRTFKVVLIGFDGVSQTMTISGTLGFKDGETNHTLDGARGQNITTS</sequence>
<dbReference type="EMBL" id="MU842816">
    <property type="protein sequence ID" value="KAK2034168.1"/>
    <property type="molecule type" value="Genomic_DNA"/>
</dbReference>